<sequence>MGSRSTIDLAYIAGFLDGDGSLMLQLKKRKDGPSKFRFMATICLYQDSRHDESLAWIQKILRIGYLSKRNDGMTELRVNGFVQVRDLLRELLPYTRFKKVQARALHTACTLLSEKTLRKLSKEELKQLVSLMLVIQQENYVTKKKRSQKELFEILGLTP</sequence>
<evidence type="ECO:0000313" key="2">
    <source>
        <dbReference type="EMBL" id="PIR44993.1"/>
    </source>
</evidence>
<dbReference type="Pfam" id="PF00961">
    <property type="entry name" value="LAGLIDADG_1"/>
    <property type="match status" value="1"/>
</dbReference>
<accession>A0A2H0RES2</accession>
<reference evidence="2 3" key="1">
    <citation type="submission" date="2017-09" db="EMBL/GenBank/DDBJ databases">
        <title>Depth-based differentiation of microbial function through sediment-hosted aquifers and enrichment of novel symbionts in the deep terrestrial subsurface.</title>
        <authorList>
            <person name="Probst A.J."/>
            <person name="Ladd B."/>
            <person name="Jarett J.K."/>
            <person name="Geller-Mcgrath D.E."/>
            <person name="Sieber C.M."/>
            <person name="Emerson J.B."/>
            <person name="Anantharaman K."/>
            <person name="Thomas B.C."/>
            <person name="Malmstrom R."/>
            <person name="Stieglmeier M."/>
            <person name="Klingl A."/>
            <person name="Woyke T."/>
            <person name="Ryan C.M."/>
            <person name="Banfield J.F."/>
        </authorList>
    </citation>
    <scope>NUCLEOTIDE SEQUENCE [LARGE SCALE GENOMIC DNA]</scope>
    <source>
        <strain evidence="2">CG10_big_fil_rev_8_21_14_0_10_51_16</strain>
    </source>
</reference>
<name>A0A2H0RES2_9BACT</name>
<evidence type="ECO:0000259" key="1">
    <source>
        <dbReference type="Pfam" id="PF00961"/>
    </source>
</evidence>
<feature type="domain" description="Homing endonuclease LAGLIDADG" evidence="1">
    <location>
        <begin position="12"/>
        <end position="84"/>
    </location>
</feature>
<dbReference type="EMBL" id="PCYI01000012">
    <property type="protein sequence ID" value="PIR44993.1"/>
    <property type="molecule type" value="Genomic_DNA"/>
</dbReference>
<dbReference type="AlphaFoldDB" id="A0A2H0RES2"/>
<evidence type="ECO:0000313" key="3">
    <source>
        <dbReference type="Proteomes" id="UP000228767"/>
    </source>
</evidence>
<protein>
    <recommendedName>
        <fullName evidence="1">Homing endonuclease LAGLIDADG domain-containing protein</fullName>
    </recommendedName>
</protein>
<dbReference type="InterPro" id="IPR004860">
    <property type="entry name" value="LAGLIDADG_dom"/>
</dbReference>
<gene>
    <name evidence="2" type="ORF">COV10_01770</name>
</gene>
<dbReference type="SUPFAM" id="SSF55608">
    <property type="entry name" value="Homing endonucleases"/>
    <property type="match status" value="1"/>
</dbReference>
<comment type="caution">
    <text evidence="2">The sequence shown here is derived from an EMBL/GenBank/DDBJ whole genome shotgun (WGS) entry which is preliminary data.</text>
</comment>
<dbReference type="Proteomes" id="UP000228767">
    <property type="component" value="Unassembled WGS sequence"/>
</dbReference>
<dbReference type="Gene3D" id="3.10.28.10">
    <property type="entry name" value="Homing endonucleases"/>
    <property type="match status" value="1"/>
</dbReference>
<dbReference type="InterPro" id="IPR027434">
    <property type="entry name" value="Homing_endonucl"/>
</dbReference>
<proteinExistence type="predicted"/>
<organism evidence="2 3">
    <name type="scientific">Candidatus Vogelbacteria bacterium CG10_big_fil_rev_8_21_14_0_10_51_16</name>
    <dbReference type="NCBI Taxonomy" id="1975045"/>
    <lineage>
        <taxon>Bacteria</taxon>
        <taxon>Candidatus Vogeliibacteriota</taxon>
    </lineage>
</organism>
<dbReference type="GO" id="GO:0004519">
    <property type="term" value="F:endonuclease activity"/>
    <property type="evidence" value="ECO:0007669"/>
    <property type="project" value="InterPro"/>
</dbReference>